<dbReference type="PANTHER" id="PTHR30185:SF18">
    <property type="entry name" value="TRANSCRIPTIONAL REGULATOR MTLR"/>
    <property type="match status" value="1"/>
</dbReference>
<evidence type="ECO:0000256" key="1">
    <source>
        <dbReference type="ARBA" id="ARBA00022679"/>
    </source>
</evidence>
<dbReference type="SUPFAM" id="SSF52794">
    <property type="entry name" value="PTS system IIB component-like"/>
    <property type="match status" value="1"/>
</dbReference>
<gene>
    <name evidence="9" type="ORF">SAMN02745191_1833</name>
</gene>
<dbReference type="InterPro" id="IPR016152">
    <property type="entry name" value="PTrfase/Anion_transptr"/>
</dbReference>
<dbReference type="AlphaFoldDB" id="A0A1T4P0Z1"/>
<dbReference type="PROSITE" id="PS51094">
    <property type="entry name" value="PTS_EIIA_TYPE_2"/>
    <property type="match status" value="1"/>
</dbReference>
<dbReference type="CDD" id="cd00211">
    <property type="entry name" value="PTS_IIA_fru"/>
    <property type="match status" value="1"/>
</dbReference>
<dbReference type="InterPro" id="IPR036634">
    <property type="entry name" value="PRD_sf"/>
</dbReference>
<name>A0A1T4P0Z1_9FIRM</name>
<dbReference type="Pfam" id="PF00359">
    <property type="entry name" value="PTS_EIIA_2"/>
    <property type="match status" value="1"/>
</dbReference>
<keyword evidence="5" id="KW-0804">Transcription</keyword>
<evidence type="ECO:0000256" key="5">
    <source>
        <dbReference type="ARBA" id="ARBA00023163"/>
    </source>
</evidence>
<dbReference type="CDD" id="cd05568">
    <property type="entry name" value="PTS_IIB_bgl_like"/>
    <property type="match status" value="1"/>
</dbReference>
<dbReference type="InterPro" id="IPR050661">
    <property type="entry name" value="BglG_antiterminators"/>
</dbReference>
<accession>A0A1T4P0Z1</accession>
<keyword evidence="3" id="KW-0805">Transcription regulation</keyword>
<evidence type="ECO:0000259" key="7">
    <source>
        <dbReference type="PROSITE" id="PS51099"/>
    </source>
</evidence>
<dbReference type="Gene3D" id="3.40.930.10">
    <property type="entry name" value="Mannitol-specific EII, Chain A"/>
    <property type="match status" value="1"/>
</dbReference>
<proteinExistence type="predicted"/>
<dbReference type="Gene3D" id="3.40.50.2300">
    <property type="match status" value="1"/>
</dbReference>
<dbReference type="GO" id="GO:0008982">
    <property type="term" value="F:protein-N(PI)-phosphohistidine-sugar phosphotransferase activity"/>
    <property type="evidence" value="ECO:0007669"/>
    <property type="project" value="InterPro"/>
</dbReference>
<evidence type="ECO:0000256" key="3">
    <source>
        <dbReference type="ARBA" id="ARBA00023015"/>
    </source>
</evidence>
<dbReference type="PANTHER" id="PTHR30185">
    <property type="entry name" value="CRYPTIC BETA-GLUCOSIDE BGL OPERON ANTITERMINATOR"/>
    <property type="match status" value="1"/>
</dbReference>
<dbReference type="Gene3D" id="1.10.1790.10">
    <property type="entry name" value="PRD domain"/>
    <property type="match status" value="1"/>
</dbReference>
<dbReference type="PROSITE" id="PS51099">
    <property type="entry name" value="PTS_EIIB_TYPE_2"/>
    <property type="match status" value="1"/>
</dbReference>
<feature type="domain" description="PRD" evidence="8">
    <location>
        <begin position="195"/>
        <end position="299"/>
    </location>
</feature>
<evidence type="ECO:0000259" key="8">
    <source>
        <dbReference type="PROSITE" id="PS51372"/>
    </source>
</evidence>
<dbReference type="InterPro" id="IPR002178">
    <property type="entry name" value="PTS_EIIA_type-2_dom"/>
</dbReference>
<evidence type="ECO:0000259" key="6">
    <source>
        <dbReference type="PROSITE" id="PS51094"/>
    </source>
</evidence>
<dbReference type="GO" id="GO:0009401">
    <property type="term" value="P:phosphoenolpyruvate-dependent sugar phosphotransferase system"/>
    <property type="evidence" value="ECO:0007669"/>
    <property type="project" value="InterPro"/>
</dbReference>
<evidence type="ECO:0000256" key="2">
    <source>
        <dbReference type="ARBA" id="ARBA00022737"/>
    </source>
</evidence>
<dbReference type="InterPro" id="IPR007737">
    <property type="entry name" value="Mga_HTH"/>
</dbReference>
<feature type="domain" description="PTS EIIA type-2" evidence="6">
    <location>
        <begin position="515"/>
        <end position="654"/>
    </location>
</feature>
<keyword evidence="10" id="KW-1185">Reference proteome</keyword>
<keyword evidence="2" id="KW-0677">Repeat</keyword>
<keyword evidence="4" id="KW-0010">Activator</keyword>
<feature type="domain" description="PTS EIIB type-2" evidence="7">
    <location>
        <begin position="412"/>
        <end position="501"/>
    </location>
</feature>
<evidence type="ECO:0000256" key="4">
    <source>
        <dbReference type="ARBA" id="ARBA00023159"/>
    </source>
</evidence>
<dbReference type="InterPro" id="IPR013011">
    <property type="entry name" value="PTS_EIIB_2"/>
</dbReference>
<dbReference type="Gene3D" id="1.10.10.10">
    <property type="entry name" value="Winged helix-like DNA-binding domain superfamily/Winged helix DNA-binding domain"/>
    <property type="match status" value="1"/>
</dbReference>
<dbReference type="InterPro" id="IPR036095">
    <property type="entry name" value="PTS_EIIB-like_sf"/>
</dbReference>
<sequence length="658" mass="77306">MVQIKQRQRNLFKLLSQMKDYKPTSFFSVNFRVSDKTIYNDVNTLNDQMSTYDLYIDKQPRHGLKLVGLGKNIVRFEEELQLMSSDHQENHYPTHRRIQLIKWLLIDDEKCSLEDLETRFFISQAALRKDIDYLQNIFGDYKITCTTSKSILKVKGSEIYIQRAIKDFVQNISKIDDSYDTLTSFDPVLNIMNQLFGEELVNIVKEAVTTYIISTNALSDYYVRSITLTILIMVARTKNNHHIQLNDVVIDDLSYLEPYMIVIEMQEYFEKKYGLTLLESDTKYLSQQMYAHRIEPQAREKYLKDQYVDVVNRMMKMMSRCLQTDLNNDERLRDSLLFHLPPMLYRLKRGIKVSNPLLQEIKKQYIVLFSLTWFVASELEKEFDVHFDDDEISFLFIYFQISLEKRHGIQFKNIVIVCPIGLATSELIFTRIRQNVQPQDNILTMNVEELLKTELKNIDLIISTVKLPDINVPVVYVSPLLTEHDLNLINEIYSSVKKERELKNISPFHQIELAHFFHPDFIFHNKKFKTKNECLDYLIKIYQKRKYVNEEFAESIYEREKMGDTSMYTGAAIPHASPETVLKSQISVVTLKDKIKWGSQDVNLIVFIAVAKDDMDRIKNVLSKLLDILESTQTIEKMVHASNKEILVEILEESLNGR</sequence>
<dbReference type="EMBL" id="FUWY01000005">
    <property type="protein sequence ID" value="SJZ85280.1"/>
    <property type="molecule type" value="Genomic_DNA"/>
</dbReference>
<dbReference type="STRING" id="118967.SAMN02745191_1833"/>
<dbReference type="Pfam" id="PF05043">
    <property type="entry name" value="Mga"/>
    <property type="match status" value="1"/>
</dbReference>
<protein>
    <submittedName>
        <fullName evidence="9">Transcriptional antiterminator</fullName>
    </submittedName>
</protein>
<feature type="domain" description="PRD" evidence="8">
    <location>
        <begin position="302"/>
        <end position="409"/>
    </location>
</feature>
<reference evidence="10" key="1">
    <citation type="submission" date="2017-02" db="EMBL/GenBank/DDBJ databases">
        <authorList>
            <person name="Varghese N."/>
            <person name="Submissions S."/>
        </authorList>
    </citation>
    <scope>NUCLEOTIDE SEQUENCE [LARGE SCALE GENOMIC DNA]</scope>
    <source>
        <strain evidence="10">ATCC 25662</strain>
    </source>
</reference>
<dbReference type="InterPro" id="IPR011608">
    <property type="entry name" value="PRD"/>
</dbReference>
<keyword evidence="1" id="KW-0808">Transferase</keyword>
<evidence type="ECO:0000313" key="10">
    <source>
        <dbReference type="Proteomes" id="UP000243297"/>
    </source>
</evidence>
<dbReference type="SUPFAM" id="SSF63520">
    <property type="entry name" value="PTS-regulatory domain, PRD"/>
    <property type="match status" value="2"/>
</dbReference>
<evidence type="ECO:0000313" key="9">
    <source>
        <dbReference type="EMBL" id="SJZ85280.1"/>
    </source>
</evidence>
<dbReference type="SUPFAM" id="SSF55804">
    <property type="entry name" value="Phoshotransferase/anion transport protein"/>
    <property type="match status" value="1"/>
</dbReference>
<organism evidence="9 10">
    <name type="scientific">Anaerorhabdus furcosa</name>
    <dbReference type="NCBI Taxonomy" id="118967"/>
    <lineage>
        <taxon>Bacteria</taxon>
        <taxon>Bacillati</taxon>
        <taxon>Bacillota</taxon>
        <taxon>Erysipelotrichia</taxon>
        <taxon>Erysipelotrichales</taxon>
        <taxon>Erysipelotrichaceae</taxon>
        <taxon>Anaerorhabdus</taxon>
    </lineage>
</organism>
<dbReference type="GO" id="GO:0006355">
    <property type="term" value="P:regulation of DNA-templated transcription"/>
    <property type="evidence" value="ECO:0007669"/>
    <property type="project" value="InterPro"/>
</dbReference>
<dbReference type="PROSITE" id="PS51372">
    <property type="entry name" value="PRD_2"/>
    <property type="match status" value="2"/>
</dbReference>
<dbReference type="InterPro" id="IPR036388">
    <property type="entry name" value="WH-like_DNA-bd_sf"/>
</dbReference>
<dbReference type="Proteomes" id="UP000243297">
    <property type="component" value="Unassembled WGS sequence"/>
</dbReference>
<dbReference type="Pfam" id="PF00874">
    <property type="entry name" value="PRD"/>
    <property type="match status" value="1"/>
</dbReference>